<comment type="catalytic activity">
    <reaction evidence="10">
        <text>DNA(n) + a 2'-deoxyribonucleoside 5'-triphosphate = DNA(n+1) + diphosphate</text>
        <dbReference type="Rhea" id="RHEA:22508"/>
        <dbReference type="Rhea" id="RHEA-COMP:17339"/>
        <dbReference type="Rhea" id="RHEA-COMP:17340"/>
        <dbReference type="ChEBI" id="CHEBI:33019"/>
        <dbReference type="ChEBI" id="CHEBI:61560"/>
        <dbReference type="ChEBI" id="CHEBI:173112"/>
        <dbReference type="EC" id="2.7.7.7"/>
    </reaction>
</comment>
<comment type="caution">
    <text evidence="12">The sequence shown here is derived from an EMBL/GenBank/DDBJ whole genome shotgun (WGS) entry which is preliminary data.</text>
</comment>
<dbReference type="InterPro" id="IPR041931">
    <property type="entry name" value="DNA_pol3_alpha_thumb_dom"/>
</dbReference>
<keyword evidence="13" id="KW-1185">Reference proteome</keyword>
<evidence type="ECO:0000256" key="4">
    <source>
        <dbReference type="ARBA" id="ARBA00019114"/>
    </source>
</evidence>
<dbReference type="InterPro" id="IPR029460">
    <property type="entry name" value="DNAPol_HHH"/>
</dbReference>
<sequence>MKTSFVHLHVHSEYSLLDGSARISQLAKRAKELGMDALALTDHGNMYGTVAFYKACMEEGIKPILGCEVYLVNGSLKDRDPRQKRYHLILLAENQVGYQNLMKLVSYGFVDGFYYKPRIDKEVLAQHAEGLIATSACLGGEVQQYLLQDQYQKAKEVAEEYREIFGPNSFFLELQDHGMPQQKKVNQYLRKLSQDTGLDLIASNDSHYLYKEDAKAHDALLCIQTGTVLADEDRMKFPSDEFYLKSPEEMAALFPDDGQALENTVKIAKRCNVTLTFHQLHLPSFTLPEGKTNVDYLRELTFQGLEERYQVLSQEILDRVEYELDTINSMGYTDYFLIVWDFIRFAKENKIMVGPGRGSAAGSIVSYALKIIDVDPLKFDLLFERFLNPERVSMPDIDIDFCYERREEVIDYVTEKYGKDHVAQIVTFGTMGARGAIRDVGRVMDLPYGRVDYIAKLVPNQLNMTIARALDLSEDLKREMDQDSQVKELIELSKLVEGLPRHTSTHAAGVVISKEPLNDVVPLTRNGDIIATQFNMIELEELGLLKMDFLGLRTLTVIRDALNLIKKNHGVDLDLSKLDYNDPKVLDMFAKGNTLGVFQFEKPGMRSFLKELRPNQFEDLVAANSLYRPGPMDQIPKFCRSKHDPDQISYLHDKLEPILNVTYGCIVYQEQVMEIVQKIGGYSLGRADLVRRAMSKKKMKVMEEERQNFIYGQSQEGQVLVDGAIRRGVDEKSANQIYDLMIDFANYAFNKSHSVAYAVVAYRTAYLKYYYPVEFMAAQISSFMNNPTQMALYIEECNRLGIEILPPDVNESFEKFTVSQGKIRYGLRGIKNVGTNVIESIVHGRERGPYTSLTDLLERTEEEASGGINRKALENLIRGGALASLGGNRAQYMACYESMLTAVHDQSKRNIKGQTSLFDMDDEAQEDLPKIKEFPKKDLLNMEREVLGIYVSGHPLDAYKKSLKTGTSHSIAELLEMSQGEDKLDGLQVRLGGLLSQVKTLITKKNQLMAFGQLEDLAGSLECVFFPSTYEGYQKLIQDDAVVLVRGRLQVDEKNDLKVLVQDLSPLMQVSEKKVYLRLPDLEEGTIRRVQGLCKKYPGQSNVILYGQKEGKALGLDQGSNIDLEKLEDFSRELGKYYKTEENIVVK</sequence>
<keyword evidence="5 12" id="KW-0808">Transferase</keyword>
<keyword evidence="7" id="KW-0235">DNA replication</keyword>
<dbReference type="CDD" id="cd12113">
    <property type="entry name" value="PHP_PolIIIA_DnaE3"/>
    <property type="match status" value="1"/>
</dbReference>
<dbReference type="RefSeq" id="WP_131749530.1">
    <property type="nucleotide sequence ID" value="NZ_CAACYI010000001.1"/>
</dbReference>
<evidence type="ECO:0000256" key="7">
    <source>
        <dbReference type="ARBA" id="ARBA00022705"/>
    </source>
</evidence>
<dbReference type="Pfam" id="PF17657">
    <property type="entry name" value="DNA_pol3_finger"/>
    <property type="match status" value="1"/>
</dbReference>
<dbReference type="Gene3D" id="3.20.20.140">
    <property type="entry name" value="Metal-dependent hydrolases"/>
    <property type="match status" value="1"/>
</dbReference>
<evidence type="ECO:0000256" key="10">
    <source>
        <dbReference type="ARBA" id="ARBA00049244"/>
    </source>
</evidence>
<dbReference type="GO" id="GO:0006260">
    <property type="term" value="P:DNA replication"/>
    <property type="evidence" value="ECO:0007669"/>
    <property type="project" value="UniProtKB-KW"/>
</dbReference>
<dbReference type="Pfam" id="PF02811">
    <property type="entry name" value="PHP"/>
    <property type="match status" value="1"/>
</dbReference>
<comment type="function">
    <text evidence="9">DNA polymerase III is a complex, multichain enzyme responsible for most of the replicative synthesis in bacteria. This DNA polymerase also exhibits 3' to 5' exonuclease activity. The alpha chain is the DNA polymerase.</text>
</comment>
<dbReference type="InterPro" id="IPR004805">
    <property type="entry name" value="DnaE2/DnaE/PolC"/>
</dbReference>
<dbReference type="Proteomes" id="UP000377798">
    <property type="component" value="Unassembled WGS sequence"/>
</dbReference>
<dbReference type="PANTHER" id="PTHR32294:SF0">
    <property type="entry name" value="DNA POLYMERASE III SUBUNIT ALPHA"/>
    <property type="match status" value="1"/>
</dbReference>
<evidence type="ECO:0000313" key="12">
    <source>
        <dbReference type="EMBL" id="VFB16863.1"/>
    </source>
</evidence>
<keyword evidence="8" id="KW-0239">DNA-directed DNA polymerase</keyword>
<gene>
    <name evidence="12" type="primary">dnaE</name>
    <name evidence="12" type="ORF">NCTC13150_01436</name>
</gene>
<dbReference type="Pfam" id="PF14579">
    <property type="entry name" value="HHH_6"/>
    <property type="match status" value="1"/>
</dbReference>
<protein>
    <recommendedName>
        <fullName evidence="4">DNA polymerase III subunit alpha</fullName>
        <ecNumber evidence="3">2.7.7.7</ecNumber>
    </recommendedName>
</protein>
<proteinExistence type="inferred from homology"/>
<feature type="domain" description="Polymerase/histidinol phosphatase N-terminal" evidence="11">
    <location>
        <begin position="6"/>
        <end position="73"/>
    </location>
</feature>
<name>A0A8H2M7X5_9FIRM</name>
<dbReference type="NCBIfam" id="TIGR00594">
    <property type="entry name" value="polc"/>
    <property type="match status" value="1"/>
</dbReference>
<evidence type="ECO:0000256" key="2">
    <source>
        <dbReference type="ARBA" id="ARBA00009496"/>
    </source>
</evidence>
<evidence type="ECO:0000256" key="1">
    <source>
        <dbReference type="ARBA" id="ARBA00004496"/>
    </source>
</evidence>
<evidence type="ECO:0000256" key="9">
    <source>
        <dbReference type="ARBA" id="ARBA00025611"/>
    </source>
</evidence>
<dbReference type="EMBL" id="CAACYI010000001">
    <property type="protein sequence ID" value="VFB16863.1"/>
    <property type="molecule type" value="Genomic_DNA"/>
</dbReference>
<evidence type="ECO:0000256" key="3">
    <source>
        <dbReference type="ARBA" id="ARBA00012417"/>
    </source>
</evidence>
<dbReference type="InterPro" id="IPR004013">
    <property type="entry name" value="PHP_dom"/>
</dbReference>
<dbReference type="GO" id="GO:0003887">
    <property type="term" value="F:DNA-directed DNA polymerase activity"/>
    <property type="evidence" value="ECO:0007669"/>
    <property type="project" value="UniProtKB-KW"/>
</dbReference>
<comment type="subcellular location">
    <subcellularLocation>
        <location evidence="1">Cytoplasm</location>
    </subcellularLocation>
</comment>
<dbReference type="NCBIfam" id="NF005298">
    <property type="entry name" value="PRK06826.1"/>
    <property type="match status" value="1"/>
</dbReference>
<dbReference type="InterPro" id="IPR016195">
    <property type="entry name" value="Pol/histidinol_Pase-like"/>
</dbReference>
<dbReference type="GO" id="GO:0005737">
    <property type="term" value="C:cytoplasm"/>
    <property type="evidence" value="ECO:0007669"/>
    <property type="project" value="UniProtKB-SubCell"/>
</dbReference>
<evidence type="ECO:0000256" key="8">
    <source>
        <dbReference type="ARBA" id="ARBA00022932"/>
    </source>
</evidence>
<dbReference type="GO" id="GO:0008408">
    <property type="term" value="F:3'-5' exonuclease activity"/>
    <property type="evidence" value="ECO:0007669"/>
    <property type="project" value="InterPro"/>
</dbReference>
<reference evidence="12 13" key="1">
    <citation type="submission" date="2019-02" db="EMBL/GenBank/DDBJ databases">
        <authorList>
            <consortium name="Pathogen Informatics"/>
        </authorList>
    </citation>
    <scope>NUCLEOTIDE SEQUENCE [LARGE SCALE GENOMIC DNA]</scope>
    <source>
        <strain evidence="12 13">3012STDY7089603</strain>
    </source>
</reference>
<comment type="similarity">
    <text evidence="2">Belongs to the DNA polymerase type-C family. DnaE subfamily.</text>
</comment>
<keyword evidence="6 12" id="KW-0548">Nucleotidyltransferase</keyword>
<organism evidence="12 13">
    <name type="scientific">Urinicoccus massiliensis</name>
    <dbReference type="NCBI Taxonomy" id="1723382"/>
    <lineage>
        <taxon>Bacteria</taxon>
        <taxon>Bacillati</taxon>
        <taxon>Bacillota</taxon>
        <taxon>Tissierellia</taxon>
        <taxon>Tissierellales</taxon>
        <taxon>Peptoniphilaceae</taxon>
        <taxon>Urinicoccus</taxon>
    </lineage>
</organism>
<dbReference type="SUPFAM" id="SSF89550">
    <property type="entry name" value="PHP domain-like"/>
    <property type="match status" value="1"/>
</dbReference>
<dbReference type="InterPro" id="IPR003141">
    <property type="entry name" value="Pol/His_phosphatase_N"/>
</dbReference>
<dbReference type="InterPro" id="IPR004365">
    <property type="entry name" value="NA-bd_OB_tRNA"/>
</dbReference>
<evidence type="ECO:0000256" key="6">
    <source>
        <dbReference type="ARBA" id="ARBA00022695"/>
    </source>
</evidence>
<evidence type="ECO:0000259" key="11">
    <source>
        <dbReference type="SMART" id="SM00481"/>
    </source>
</evidence>
<dbReference type="Pfam" id="PF07733">
    <property type="entry name" value="DNA_pol3_alpha"/>
    <property type="match status" value="1"/>
</dbReference>
<dbReference type="Gene3D" id="1.10.150.870">
    <property type="match status" value="1"/>
</dbReference>
<dbReference type="NCBIfam" id="NF004226">
    <property type="entry name" value="PRK05673.1"/>
    <property type="match status" value="1"/>
</dbReference>
<dbReference type="Pfam" id="PF01336">
    <property type="entry name" value="tRNA_anti-codon"/>
    <property type="match status" value="1"/>
</dbReference>
<dbReference type="Gene3D" id="1.10.10.1600">
    <property type="entry name" value="Bacterial DNA polymerase III alpha subunit, thumb domain"/>
    <property type="match status" value="1"/>
</dbReference>
<dbReference type="GO" id="GO:0003676">
    <property type="term" value="F:nucleic acid binding"/>
    <property type="evidence" value="ECO:0007669"/>
    <property type="project" value="InterPro"/>
</dbReference>
<dbReference type="PANTHER" id="PTHR32294">
    <property type="entry name" value="DNA POLYMERASE III SUBUNIT ALPHA"/>
    <property type="match status" value="1"/>
</dbReference>
<dbReference type="InterPro" id="IPR040982">
    <property type="entry name" value="DNA_pol3_finger"/>
</dbReference>
<dbReference type="CDD" id="cd04485">
    <property type="entry name" value="DnaE_OBF"/>
    <property type="match status" value="1"/>
</dbReference>
<evidence type="ECO:0000256" key="5">
    <source>
        <dbReference type="ARBA" id="ARBA00022679"/>
    </source>
</evidence>
<evidence type="ECO:0000313" key="13">
    <source>
        <dbReference type="Proteomes" id="UP000377798"/>
    </source>
</evidence>
<dbReference type="EC" id="2.7.7.7" evidence="3"/>
<dbReference type="SMART" id="SM00481">
    <property type="entry name" value="POLIIIAc"/>
    <property type="match status" value="1"/>
</dbReference>
<dbReference type="AlphaFoldDB" id="A0A8H2M7X5"/>
<accession>A0A8H2M7X5</accession>
<dbReference type="InterPro" id="IPR011708">
    <property type="entry name" value="DNA_pol3_alpha_NTPase_dom"/>
</dbReference>